<evidence type="ECO:0000313" key="1">
    <source>
        <dbReference type="EMBL" id="ADM27400.1"/>
    </source>
</evidence>
<reference evidence="1 2" key="1">
    <citation type="journal article" date="2010" name="Stand. Genomic Sci.">
        <title>Complete genome sequence of Ignisphaera aggregans type strain (AQ1.S1).</title>
        <authorList>
            <person name="Goker M."/>
            <person name="Held B."/>
            <person name="Lapidus A."/>
            <person name="Nolan M."/>
            <person name="Spring S."/>
            <person name="Yasawong M."/>
            <person name="Lucas S."/>
            <person name="Glavina Del Rio T."/>
            <person name="Tice H."/>
            <person name="Cheng J.F."/>
            <person name="Goodwin L."/>
            <person name="Tapia R."/>
            <person name="Pitluck S."/>
            <person name="Liolios K."/>
            <person name="Ivanova N."/>
            <person name="Mavromatis K."/>
            <person name="Mikhailova N."/>
            <person name="Pati A."/>
            <person name="Chen A."/>
            <person name="Palaniappan K."/>
            <person name="Brambilla E."/>
            <person name="Land M."/>
            <person name="Hauser L."/>
            <person name="Chang Y.J."/>
            <person name="Jeffries C.D."/>
            <person name="Brettin T."/>
            <person name="Detter J.C."/>
            <person name="Han C."/>
            <person name="Rohde M."/>
            <person name="Sikorski J."/>
            <person name="Woyke T."/>
            <person name="Bristow J."/>
            <person name="Eisen J.A."/>
            <person name="Markowitz V."/>
            <person name="Hugenholtz P."/>
            <person name="Kyrpides N.C."/>
            <person name="Klenk H.P."/>
        </authorList>
    </citation>
    <scope>NUCLEOTIDE SEQUENCE [LARGE SCALE GENOMIC DNA]</scope>
    <source>
        <strain evidence="2">DSM 17230 / JCM 13409 / AQ1.S1</strain>
    </source>
</reference>
<dbReference type="KEGG" id="iag:Igag_0565"/>
<dbReference type="BioCyc" id="IAGG583356:GHAH-566-MONOMER"/>
<dbReference type="HOGENOM" id="CLU_187350_0_0_2"/>
<evidence type="ECO:0008006" key="3">
    <source>
        <dbReference type="Google" id="ProtNLM"/>
    </source>
</evidence>
<accession>E0SSC8</accession>
<organism evidence="1 2">
    <name type="scientific">Ignisphaera aggregans (strain DSM 17230 / JCM 13409 / AQ1.S1)</name>
    <dbReference type="NCBI Taxonomy" id="583356"/>
    <lineage>
        <taxon>Archaea</taxon>
        <taxon>Thermoproteota</taxon>
        <taxon>Thermoprotei</taxon>
        <taxon>Desulfurococcales</taxon>
        <taxon>Desulfurococcaceae</taxon>
        <taxon>Ignisphaera</taxon>
    </lineage>
</organism>
<dbReference type="EMBL" id="CP002098">
    <property type="protein sequence ID" value="ADM27400.1"/>
    <property type="molecule type" value="Genomic_DNA"/>
</dbReference>
<protein>
    <recommendedName>
        <fullName evidence="3">CopG family transcriptional regulator</fullName>
    </recommendedName>
</protein>
<evidence type="ECO:0000313" key="2">
    <source>
        <dbReference type="Proteomes" id="UP000001304"/>
    </source>
</evidence>
<dbReference type="AlphaFoldDB" id="E0SSC8"/>
<dbReference type="Proteomes" id="UP000001304">
    <property type="component" value="Chromosome"/>
</dbReference>
<gene>
    <name evidence="1" type="ordered locus">Igag_0565</name>
</gene>
<name>E0SSC8_IGNAA</name>
<sequence>MSVDKIETTIVIDRRVWEEFKARIATEYGFKDIGKAVEEALKEELCDLIVVEMFSKYLENEKISLTITPIEPQVPTDASRIVREFRDEQI</sequence>
<keyword evidence="2" id="KW-1185">Reference proteome</keyword>
<proteinExistence type="predicted"/>